<proteinExistence type="predicted"/>
<keyword evidence="3" id="KW-1185">Reference proteome</keyword>
<dbReference type="Proteomes" id="UP000244855">
    <property type="component" value="Unassembled WGS sequence"/>
</dbReference>
<protein>
    <submittedName>
        <fullName evidence="2">Uncharacterized protein</fullName>
    </submittedName>
</protein>
<name>A0A2V1DCV8_9PLEO</name>
<dbReference type="AlphaFoldDB" id="A0A2V1DCV8"/>
<sequence>MAMESNEGEAGNSTGNSTLPSSVQSDYRGSASRGSASFAYRPPRWHVHASEGKKLKSDISLEEKLKSPFLCRYCFQNGTLVVREPEYIKQISLPGGYPGGECPGCGLQFIYENGRPYDPWGQGLPDSLTMIPATFFKEYARQWVCRKCTEALQCLVINSMASTTCKRPTGIRTYCDAPQDEENAIYLR</sequence>
<reference evidence="2 3" key="1">
    <citation type="journal article" date="2018" name="Sci. Rep.">
        <title>Comparative genomics provides insights into the lifestyle and reveals functional heterogeneity of dark septate endophytic fungi.</title>
        <authorList>
            <person name="Knapp D.G."/>
            <person name="Nemeth J.B."/>
            <person name="Barry K."/>
            <person name="Hainaut M."/>
            <person name="Henrissat B."/>
            <person name="Johnson J."/>
            <person name="Kuo A."/>
            <person name="Lim J.H.P."/>
            <person name="Lipzen A."/>
            <person name="Nolan M."/>
            <person name="Ohm R.A."/>
            <person name="Tamas L."/>
            <person name="Grigoriev I.V."/>
            <person name="Spatafora J.W."/>
            <person name="Nagy L.G."/>
            <person name="Kovacs G.M."/>
        </authorList>
    </citation>
    <scope>NUCLEOTIDE SEQUENCE [LARGE SCALE GENOMIC DNA]</scope>
    <source>
        <strain evidence="2 3">DSE2036</strain>
    </source>
</reference>
<gene>
    <name evidence="2" type="ORF">DM02DRAFT_659713</name>
</gene>
<feature type="region of interest" description="Disordered" evidence="1">
    <location>
        <begin position="1"/>
        <end position="36"/>
    </location>
</feature>
<feature type="compositionally biased region" description="Polar residues" evidence="1">
    <location>
        <begin position="11"/>
        <end position="27"/>
    </location>
</feature>
<organism evidence="2 3">
    <name type="scientific">Periconia macrospinosa</name>
    <dbReference type="NCBI Taxonomy" id="97972"/>
    <lineage>
        <taxon>Eukaryota</taxon>
        <taxon>Fungi</taxon>
        <taxon>Dikarya</taxon>
        <taxon>Ascomycota</taxon>
        <taxon>Pezizomycotina</taxon>
        <taxon>Dothideomycetes</taxon>
        <taxon>Pleosporomycetidae</taxon>
        <taxon>Pleosporales</taxon>
        <taxon>Massarineae</taxon>
        <taxon>Periconiaceae</taxon>
        <taxon>Periconia</taxon>
    </lineage>
</organism>
<evidence type="ECO:0000313" key="3">
    <source>
        <dbReference type="Proteomes" id="UP000244855"/>
    </source>
</evidence>
<accession>A0A2V1DCV8</accession>
<evidence type="ECO:0000313" key="2">
    <source>
        <dbReference type="EMBL" id="PVH95922.1"/>
    </source>
</evidence>
<dbReference type="EMBL" id="KZ805480">
    <property type="protein sequence ID" value="PVH95922.1"/>
    <property type="molecule type" value="Genomic_DNA"/>
</dbReference>
<evidence type="ECO:0000256" key="1">
    <source>
        <dbReference type="SAM" id="MobiDB-lite"/>
    </source>
</evidence>